<evidence type="ECO:0000259" key="1">
    <source>
        <dbReference type="Pfam" id="PF12680"/>
    </source>
</evidence>
<evidence type="ECO:0000313" key="3">
    <source>
        <dbReference type="Proteomes" id="UP000241118"/>
    </source>
</evidence>
<dbReference type="InterPro" id="IPR032710">
    <property type="entry name" value="NTF2-like_dom_sf"/>
</dbReference>
<dbReference type="OrthoDB" id="3431611at2"/>
<sequence length="128" mass="13689">MVLGERRLPPPSDTVTAVGVDHVRLSYLYADEGDLEGLESLVHREVQDGSPYPAPPTRRSEVLDVLAPAEGPKGTHHLLRVIADGDCIAAVGRFTSAPATDVEFADIFTIADDGLLAGCRRFYSVTTG</sequence>
<dbReference type="RefSeq" id="WP_106614074.1">
    <property type="nucleotide sequence ID" value="NZ_PYAX01000002.1"/>
</dbReference>
<accession>A0A2P8IF08</accession>
<dbReference type="Proteomes" id="UP000241118">
    <property type="component" value="Unassembled WGS sequence"/>
</dbReference>
<dbReference type="GO" id="GO:0016853">
    <property type="term" value="F:isomerase activity"/>
    <property type="evidence" value="ECO:0007669"/>
    <property type="project" value="UniProtKB-KW"/>
</dbReference>
<name>A0A2P8IF08_SACCR</name>
<dbReference type="EMBL" id="PYAX01000002">
    <property type="protein sequence ID" value="PSL57058.1"/>
    <property type="molecule type" value="Genomic_DNA"/>
</dbReference>
<evidence type="ECO:0000313" key="2">
    <source>
        <dbReference type="EMBL" id="PSL57058.1"/>
    </source>
</evidence>
<dbReference type="Gene3D" id="3.10.450.50">
    <property type="match status" value="1"/>
</dbReference>
<comment type="caution">
    <text evidence="2">The sequence shown here is derived from an EMBL/GenBank/DDBJ whole genome shotgun (WGS) entry which is preliminary data.</text>
</comment>
<organism evidence="2 3">
    <name type="scientific">Saccharothrix carnea</name>
    <dbReference type="NCBI Taxonomy" id="1280637"/>
    <lineage>
        <taxon>Bacteria</taxon>
        <taxon>Bacillati</taxon>
        <taxon>Actinomycetota</taxon>
        <taxon>Actinomycetes</taxon>
        <taxon>Pseudonocardiales</taxon>
        <taxon>Pseudonocardiaceae</taxon>
        <taxon>Saccharothrix</taxon>
    </lineage>
</organism>
<dbReference type="AlphaFoldDB" id="A0A2P8IF08"/>
<feature type="domain" description="SnoaL-like" evidence="1">
    <location>
        <begin position="31"/>
        <end position="116"/>
    </location>
</feature>
<keyword evidence="3" id="KW-1185">Reference proteome</keyword>
<proteinExistence type="predicted"/>
<keyword evidence="2" id="KW-0413">Isomerase</keyword>
<reference evidence="2 3" key="1">
    <citation type="submission" date="2018-03" db="EMBL/GenBank/DDBJ databases">
        <title>Genomic Encyclopedia of Type Strains, Phase III (KMG-III): the genomes of soil and plant-associated and newly described type strains.</title>
        <authorList>
            <person name="Whitman W."/>
        </authorList>
    </citation>
    <scope>NUCLEOTIDE SEQUENCE [LARGE SCALE GENOMIC DNA]</scope>
    <source>
        <strain evidence="2 3">CGMCC 4.7097</strain>
    </source>
</reference>
<gene>
    <name evidence="2" type="ORF">B0I31_10235</name>
</gene>
<dbReference type="InterPro" id="IPR037401">
    <property type="entry name" value="SnoaL-like"/>
</dbReference>
<dbReference type="SUPFAM" id="SSF54427">
    <property type="entry name" value="NTF2-like"/>
    <property type="match status" value="1"/>
</dbReference>
<protein>
    <submittedName>
        <fullName evidence="2">Ketosteroid isomerase-like protein</fullName>
    </submittedName>
</protein>
<dbReference type="Pfam" id="PF12680">
    <property type="entry name" value="SnoaL_2"/>
    <property type="match status" value="1"/>
</dbReference>